<sequence>MHICEYGLYIVEIFTCNISNLFVIGCLEMTHTNLLMAPLKFIIVIILGFLCFSNCIESIGIIQICNVQKTREECIRSCDLSCRFFHWTVGVCELNEQKSYSCCCKKEKPPIS</sequence>
<organism evidence="2 3">
    <name type="scientific">Lupinus albus</name>
    <name type="common">White lupine</name>
    <name type="synonym">Lupinus termis</name>
    <dbReference type="NCBI Taxonomy" id="3870"/>
    <lineage>
        <taxon>Eukaryota</taxon>
        <taxon>Viridiplantae</taxon>
        <taxon>Streptophyta</taxon>
        <taxon>Embryophyta</taxon>
        <taxon>Tracheophyta</taxon>
        <taxon>Spermatophyta</taxon>
        <taxon>Magnoliopsida</taxon>
        <taxon>eudicotyledons</taxon>
        <taxon>Gunneridae</taxon>
        <taxon>Pentapetalae</taxon>
        <taxon>rosids</taxon>
        <taxon>fabids</taxon>
        <taxon>Fabales</taxon>
        <taxon>Fabaceae</taxon>
        <taxon>Papilionoideae</taxon>
        <taxon>50 kb inversion clade</taxon>
        <taxon>genistoids sensu lato</taxon>
        <taxon>core genistoids</taxon>
        <taxon>Genisteae</taxon>
        <taxon>Lupinus</taxon>
    </lineage>
</organism>
<proteinExistence type="predicted"/>
<evidence type="ECO:0000313" key="2">
    <source>
        <dbReference type="EMBL" id="KAE9588751.1"/>
    </source>
</evidence>
<dbReference type="AlphaFoldDB" id="A0A6A4NIU0"/>
<evidence type="ECO:0000313" key="3">
    <source>
        <dbReference type="Proteomes" id="UP000447434"/>
    </source>
</evidence>
<keyword evidence="3" id="KW-1185">Reference proteome</keyword>
<accession>A0A6A4NIU0</accession>
<evidence type="ECO:0000256" key="1">
    <source>
        <dbReference type="SAM" id="Phobius"/>
    </source>
</evidence>
<gene>
    <name evidence="2" type="ORF">Lalb_Chr22g0358691</name>
</gene>
<reference evidence="3" key="1">
    <citation type="journal article" date="2020" name="Nat. Commun.">
        <title>Genome sequence of the cluster root forming white lupin.</title>
        <authorList>
            <person name="Hufnagel B."/>
            <person name="Marques A."/>
            <person name="Soriano A."/>
            <person name="Marques L."/>
            <person name="Divol F."/>
            <person name="Doumas P."/>
            <person name="Sallet E."/>
            <person name="Mancinotti D."/>
            <person name="Carrere S."/>
            <person name="Marande W."/>
            <person name="Arribat S."/>
            <person name="Keller J."/>
            <person name="Huneau C."/>
            <person name="Blein T."/>
            <person name="Aime D."/>
            <person name="Laguerre M."/>
            <person name="Taylor J."/>
            <person name="Schubert V."/>
            <person name="Nelson M."/>
            <person name="Geu-Flores F."/>
            <person name="Crespi M."/>
            <person name="Gallardo-Guerrero K."/>
            <person name="Delaux P.-M."/>
            <person name="Salse J."/>
            <person name="Berges H."/>
            <person name="Guyot R."/>
            <person name="Gouzy J."/>
            <person name="Peret B."/>
        </authorList>
    </citation>
    <scope>NUCLEOTIDE SEQUENCE [LARGE SCALE GENOMIC DNA]</scope>
    <source>
        <strain evidence="3">cv. Amiga</strain>
    </source>
</reference>
<name>A0A6A4NIU0_LUPAL</name>
<keyword evidence="1" id="KW-0812">Transmembrane</keyword>
<comment type="caution">
    <text evidence="2">The sequence shown here is derived from an EMBL/GenBank/DDBJ whole genome shotgun (WGS) entry which is preliminary data.</text>
</comment>
<feature type="transmembrane region" description="Helical" evidence="1">
    <location>
        <begin position="6"/>
        <end position="27"/>
    </location>
</feature>
<keyword evidence="1" id="KW-0472">Membrane</keyword>
<keyword evidence="1" id="KW-1133">Transmembrane helix</keyword>
<dbReference type="EMBL" id="WOCE01000022">
    <property type="protein sequence ID" value="KAE9588751.1"/>
    <property type="molecule type" value="Genomic_DNA"/>
</dbReference>
<dbReference type="Proteomes" id="UP000447434">
    <property type="component" value="Chromosome 22"/>
</dbReference>
<feature type="transmembrane region" description="Helical" evidence="1">
    <location>
        <begin position="39"/>
        <end position="62"/>
    </location>
</feature>
<protein>
    <submittedName>
        <fullName evidence="2">Uncharacterized protein</fullName>
    </submittedName>
</protein>